<accession>A0A5B7FUY8</accession>
<proteinExistence type="predicted"/>
<dbReference type="EMBL" id="VSRR010008701">
    <property type="protein sequence ID" value="MPC49155.1"/>
    <property type="molecule type" value="Genomic_DNA"/>
</dbReference>
<evidence type="ECO:0000313" key="1">
    <source>
        <dbReference type="EMBL" id="MPC49155.1"/>
    </source>
</evidence>
<evidence type="ECO:0000313" key="2">
    <source>
        <dbReference type="Proteomes" id="UP000324222"/>
    </source>
</evidence>
<name>A0A5B7FUY8_PORTR</name>
<sequence length="35" mass="4108">MVCDYICVGEIQYNGNNNQNRRIEKKENHSYVCAT</sequence>
<organism evidence="1 2">
    <name type="scientific">Portunus trituberculatus</name>
    <name type="common">Swimming crab</name>
    <name type="synonym">Neptunus trituberculatus</name>
    <dbReference type="NCBI Taxonomy" id="210409"/>
    <lineage>
        <taxon>Eukaryota</taxon>
        <taxon>Metazoa</taxon>
        <taxon>Ecdysozoa</taxon>
        <taxon>Arthropoda</taxon>
        <taxon>Crustacea</taxon>
        <taxon>Multicrustacea</taxon>
        <taxon>Malacostraca</taxon>
        <taxon>Eumalacostraca</taxon>
        <taxon>Eucarida</taxon>
        <taxon>Decapoda</taxon>
        <taxon>Pleocyemata</taxon>
        <taxon>Brachyura</taxon>
        <taxon>Eubrachyura</taxon>
        <taxon>Portunoidea</taxon>
        <taxon>Portunidae</taxon>
        <taxon>Portuninae</taxon>
        <taxon>Portunus</taxon>
    </lineage>
</organism>
<protein>
    <submittedName>
        <fullName evidence="1">Uncharacterized protein</fullName>
    </submittedName>
</protein>
<reference evidence="1 2" key="1">
    <citation type="submission" date="2019-05" db="EMBL/GenBank/DDBJ databases">
        <title>Another draft genome of Portunus trituberculatus and its Hox gene families provides insights of decapod evolution.</title>
        <authorList>
            <person name="Jeong J.-H."/>
            <person name="Song I."/>
            <person name="Kim S."/>
            <person name="Choi T."/>
            <person name="Kim D."/>
            <person name="Ryu S."/>
            <person name="Kim W."/>
        </authorList>
    </citation>
    <scope>NUCLEOTIDE SEQUENCE [LARGE SCALE GENOMIC DNA]</scope>
    <source>
        <tissue evidence="1">Muscle</tissue>
    </source>
</reference>
<gene>
    <name evidence="1" type="ORF">E2C01_042950</name>
</gene>
<keyword evidence="2" id="KW-1185">Reference proteome</keyword>
<dbReference type="Proteomes" id="UP000324222">
    <property type="component" value="Unassembled WGS sequence"/>
</dbReference>
<comment type="caution">
    <text evidence="1">The sequence shown here is derived from an EMBL/GenBank/DDBJ whole genome shotgun (WGS) entry which is preliminary data.</text>
</comment>
<dbReference type="AlphaFoldDB" id="A0A5B7FUY8"/>